<gene>
    <name evidence="2" type="ORF">RND71_008231</name>
</gene>
<name>A0AAE1VKU2_9SOLA</name>
<protein>
    <submittedName>
        <fullName evidence="2">Uncharacterized protein</fullName>
    </submittedName>
</protein>
<feature type="compositionally biased region" description="Polar residues" evidence="1">
    <location>
        <begin position="8"/>
        <end position="22"/>
    </location>
</feature>
<accession>A0AAE1VKU2</accession>
<dbReference type="Proteomes" id="UP001291623">
    <property type="component" value="Unassembled WGS sequence"/>
</dbReference>
<evidence type="ECO:0000313" key="3">
    <source>
        <dbReference type="Proteomes" id="UP001291623"/>
    </source>
</evidence>
<sequence>MDVDTSAHLKQSQSVEEPSSNTLEKRVTRLEGEASKMRTYMEGMSECWNQPRLLFKEALGGDQVVDPKGQPIETKWIMESLGEYRDVDYPRGIKGKGEWSESSKTRRELGLNVYYPRKVKN</sequence>
<evidence type="ECO:0000256" key="1">
    <source>
        <dbReference type="SAM" id="MobiDB-lite"/>
    </source>
</evidence>
<dbReference type="AlphaFoldDB" id="A0AAE1VKU2"/>
<dbReference type="EMBL" id="JAVYJV010000004">
    <property type="protein sequence ID" value="KAK4372847.1"/>
    <property type="molecule type" value="Genomic_DNA"/>
</dbReference>
<proteinExistence type="predicted"/>
<evidence type="ECO:0000313" key="2">
    <source>
        <dbReference type="EMBL" id="KAK4372847.1"/>
    </source>
</evidence>
<reference evidence="2" key="1">
    <citation type="submission" date="2023-12" db="EMBL/GenBank/DDBJ databases">
        <title>Genome assembly of Anisodus tanguticus.</title>
        <authorList>
            <person name="Wang Y.-J."/>
        </authorList>
    </citation>
    <scope>NUCLEOTIDE SEQUENCE</scope>
    <source>
        <strain evidence="2">KB-2021</strain>
        <tissue evidence="2">Leaf</tissue>
    </source>
</reference>
<comment type="caution">
    <text evidence="2">The sequence shown here is derived from an EMBL/GenBank/DDBJ whole genome shotgun (WGS) entry which is preliminary data.</text>
</comment>
<keyword evidence="3" id="KW-1185">Reference proteome</keyword>
<organism evidence="2 3">
    <name type="scientific">Anisodus tanguticus</name>
    <dbReference type="NCBI Taxonomy" id="243964"/>
    <lineage>
        <taxon>Eukaryota</taxon>
        <taxon>Viridiplantae</taxon>
        <taxon>Streptophyta</taxon>
        <taxon>Embryophyta</taxon>
        <taxon>Tracheophyta</taxon>
        <taxon>Spermatophyta</taxon>
        <taxon>Magnoliopsida</taxon>
        <taxon>eudicotyledons</taxon>
        <taxon>Gunneridae</taxon>
        <taxon>Pentapetalae</taxon>
        <taxon>asterids</taxon>
        <taxon>lamiids</taxon>
        <taxon>Solanales</taxon>
        <taxon>Solanaceae</taxon>
        <taxon>Solanoideae</taxon>
        <taxon>Hyoscyameae</taxon>
        <taxon>Anisodus</taxon>
    </lineage>
</organism>
<feature type="region of interest" description="Disordered" evidence="1">
    <location>
        <begin position="1"/>
        <end position="27"/>
    </location>
</feature>